<evidence type="ECO:0000313" key="3">
    <source>
        <dbReference type="EMBL" id="GAA2655981.1"/>
    </source>
</evidence>
<proteinExistence type="predicted"/>
<keyword evidence="4" id="KW-1185">Reference proteome</keyword>
<evidence type="ECO:0000256" key="1">
    <source>
        <dbReference type="SAM" id="Phobius"/>
    </source>
</evidence>
<name>A0ABP6E0M2_9ACTN</name>
<evidence type="ECO:0000259" key="2">
    <source>
        <dbReference type="Pfam" id="PF18915"/>
    </source>
</evidence>
<comment type="caution">
    <text evidence="3">The sequence shown here is derived from an EMBL/GenBank/DDBJ whole genome shotgun (WGS) entry which is preliminary data.</text>
</comment>
<dbReference type="EMBL" id="BAAATE010000005">
    <property type="protein sequence ID" value="GAA2655981.1"/>
    <property type="molecule type" value="Genomic_DNA"/>
</dbReference>
<keyword evidence="1" id="KW-0472">Membrane</keyword>
<keyword evidence="1" id="KW-1133">Transmembrane helix</keyword>
<feature type="domain" description="DUF5667" evidence="2">
    <location>
        <begin position="90"/>
        <end position="190"/>
    </location>
</feature>
<protein>
    <recommendedName>
        <fullName evidence="2">DUF5667 domain-containing protein</fullName>
    </recommendedName>
</protein>
<accession>A0ABP6E0M2</accession>
<evidence type="ECO:0000313" key="4">
    <source>
        <dbReference type="Proteomes" id="UP001501666"/>
    </source>
</evidence>
<dbReference type="InterPro" id="IPR043725">
    <property type="entry name" value="DUF5667"/>
</dbReference>
<gene>
    <name evidence="3" type="ORF">GCM10010412_025700</name>
</gene>
<dbReference type="Proteomes" id="UP001501666">
    <property type="component" value="Unassembled WGS sequence"/>
</dbReference>
<dbReference type="Pfam" id="PF18915">
    <property type="entry name" value="DUF5667"/>
    <property type="match status" value="1"/>
</dbReference>
<reference evidence="4" key="1">
    <citation type="journal article" date="2019" name="Int. J. Syst. Evol. Microbiol.">
        <title>The Global Catalogue of Microorganisms (GCM) 10K type strain sequencing project: providing services to taxonomists for standard genome sequencing and annotation.</title>
        <authorList>
            <consortium name="The Broad Institute Genomics Platform"/>
            <consortium name="The Broad Institute Genome Sequencing Center for Infectious Disease"/>
            <person name="Wu L."/>
            <person name="Ma J."/>
        </authorList>
    </citation>
    <scope>NUCLEOTIDE SEQUENCE [LARGE SCALE GENOMIC DNA]</scope>
    <source>
        <strain evidence="4">JCM 6835</strain>
    </source>
</reference>
<feature type="transmembrane region" description="Helical" evidence="1">
    <location>
        <begin position="67"/>
        <end position="86"/>
    </location>
</feature>
<sequence>MGRSRQRRHDDLLRQLTDLGDNLPLGPGPDPAFRARLRETLMAESFAAPVPERRGQRRRQGRWQGRWLAPALSAGMALVMVLSVMVTSRAVPGDMLYPLKRAAEGAISELNPDKAGGELEAAAQRAEELRALLDAGGGGPHVGATLQEMEASTRSAMERLDRAAPRDQEKINQFVEEQHKAVDPMLERLNDVDQEQASGYLDYIDGLRLPPG</sequence>
<dbReference type="RefSeq" id="WP_346146123.1">
    <property type="nucleotide sequence ID" value="NZ_BAAATE010000005.1"/>
</dbReference>
<keyword evidence="1" id="KW-0812">Transmembrane</keyword>
<organism evidence="3 4">
    <name type="scientific">Nonomuraea recticatena</name>
    <dbReference type="NCBI Taxonomy" id="46178"/>
    <lineage>
        <taxon>Bacteria</taxon>
        <taxon>Bacillati</taxon>
        <taxon>Actinomycetota</taxon>
        <taxon>Actinomycetes</taxon>
        <taxon>Streptosporangiales</taxon>
        <taxon>Streptosporangiaceae</taxon>
        <taxon>Nonomuraea</taxon>
    </lineage>
</organism>